<accession>X1C4L8</accession>
<dbReference type="PANTHER" id="PTHR30195">
    <property type="entry name" value="TYPE I SITE-SPECIFIC DEOXYRIBONUCLEASE PROTEIN SUBUNIT M AND R"/>
    <property type="match status" value="1"/>
</dbReference>
<dbReference type="InterPro" id="IPR027417">
    <property type="entry name" value="P-loop_NTPase"/>
</dbReference>
<dbReference type="Gene3D" id="3.90.1570.50">
    <property type="match status" value="1"/>
</dbReference>
<dbReference type="Pfam" id="PF18766">
    <property type="entry name" value="SWI2_SNF2"/>
    <property type="match status" value="1"/>
</dbReference>
<organism evidence="3">
    <name type="scientific">marine sediment metagenome</name>
    <dbReference type="NCBI Taxonomy" id="412755"/>
    <lineage>
        <taxon>unclassified sequences</taxon>
        <taxon>metagenomes</taxon>
        <taxon>ecological metagenomes</taxon>
    </lineage>
</organism>
<reference evidence="3" key="1">
    <citation type="journal article" date="2014" name="Front. Microbiol.">
        <title>High frequency of phylogenetically diverse reductive dehalogenase-homologous genes in deep subseafloor sedimentary metagenomes.</title>
        <authorList>
            <person name="Kawai M."/>
            <person name="Futagami T."/>
            <person name="Toyoda A."/>
            <person name="Takaki Y."/>
            <person name="Nishi S."/>
            <person name="Hori S."/>
            <person name="Arai W."/>
            <person name="Tsubouchi T."/>
            <person name="Morono Y."/>
            <person name="Uchiyama I."/>
            <person name="Ito T."/>
            <person name="Fujiyama A."/>
            <person name="Inagaki F."/>
            <person name="Takami H."/>
        </authorList>
    </citation>
    <scope>NUCLEOTIDE SEQUENCE</scope>
    <source>
        <strain evidence="3">Expedition CK06-06</strain>
    </source>
</reference>
<evidence type="ECO:0000256" key="1">
    <source>
        <dbReference type="ARBA" id="ARBA00022747"/>
    </source>
</evidence>
<dbReference type="InterPro" id="IPR040980">
    <property type="entry name" value="SWI2_SNF2"/>
</dbReference>
<dbReference type="InterPro" id="IPR014001">
    <property type="entry name" value="Helicase_ATP-bd"/>
</dbReference>
<feature type="non-terminal residue" evidence="3">
    <location>
        <position position="298"/>
    </location>
</feature>
<dbReference type="AlphaFoldDB" id="X1C4L8"/>
<protein>
    <recommendedName>
        <fullName evidence="2">Helicase ATP-binding domain-containing protein</fullName>
    </recommendedName>
</protein>
<feature type="domain" description="Helicase ATP-binding" evidence="2">
    <location>
        <begin position="83"/>
        <end position="248"/>
    </location>
</feature>
<dbReference type="PANTHER" id="PTHR30195:SF15">
    <property type="entry name" value="TYPE I RESTRICTION ENZYME HINDI ENDONUCLEASE SUBUNIT"/>
    <property type="match status" value="1"/>
</dbReference>
<feature type="non-terminal residue" evidence="3">
    <location>
        <position position="1"/>
    </location>
</feature>
<dbReference type="InterPro" id="IPR051268">
    <property type="entry name" value="Type-I_R_enzyme_R_subunit"/>
</dbReference>
<gene>
    <name evidence="3" type="ORF">S01H4_33399</name>
</gene>
<keyword evidence="1" id="KW-0680">Restriction system</keyword>
<dbReference type="SMART" id="SM00487">
    <property type="entry name" value="DEXDc"/>
    <property type="match status" value="1"/>
</dbReference>
<comment type="caution">
    <text evidence="3">The sequence shown here is derived from an EMBL/GenBank/DDBJ whole genome shotgun (WGS) entry which is preliminary data.</text>
</comment>
<dbReference type="SUPFAM" id="SSF52540">
    <property type="entry name" value="P-loop containing nucleoside triphosphate hydrolases"/>
    <property type="match status" value="1"/>
</dbReference>
<dbReference type="GO" id="GO:0009307">
    <property type="term" value="P:DNA restriction-modification system"/>
    <property type="evidence" value="ECO:0007669"/>
    <property type="project" value="UniProtKB-KW"/>
</dbReference>
<dbReference type="PROSITE" id="PS51192">
    <property type="entry name" value="HELICASE_ATP_BIND_1"/>
    <property type="match status" value="1"/>
</dbReference>
<sequence>EQAKIGTITAGYEHFHDWKRLSETDPGVVDMETLLKGVCNKNNFMDIFENFIVYDDSSGKKIKVLAKNHQYLGVNQVIKALNDPHRIKGKLGVFWHTQGAGKSYSMVFFTTKVHRKIGGNYTFLICTDRDDLDTQIYKTFAGCSVVDNDKDPCRPSSGKYLAELMSYQKAYVFTTIQKFNQDVDPDEGYTRRNDIIVITDEAHRTQYGSLALNMRGALPNANFIGFTGTPLFKDDEITARVFGDYVSTYDFQRSVEDKSTVPLYYDSRGETLGLATTDINERIAAKLEQIEIEDINVS</sequence>
<evidence type="ECO:0000259" key="2">
    <source>
        <dbReference type="PROSITE" id="PS51192"/>
    </source>
</evidence>
<dbReference type="Gene3D" id="3.40.50.300">
    <property type="entry name" value="P-loop containing nucleotide triphosphate hydrolases"/>
    <property type="match status" value="1"/>
</dbReference>
<proteinExistence type="predicted"/>
<dbReference type="EMBL" id="BART01017573">
    <property type="protein sequence ID" value="GAG79321.1"/>
    <property type="molecule type" value="Genomic_DNA"/>
</dbReference>
<evidence type="ECO:0000313" key="3">
    <source>
        <dbReference type="EMBL" id="GAG79321.1"/>
    </source>
</evidence>
<name>X1C4L8_9ZZZZ</name>